<sequence length="54" mass="5551">MPVSPRDRTRLSTPGRGDGFHLTWTGPLGAGGITCFVTDFFVAPAPPEAAPGPA</sequence>
<dbReference type="RefSeq" id="WP_208034618.1">
    <property type="nucleotide sequence ID" value="NZ_CP071839.1"/>
</dbReference>
<name>A0ABX7TWH2_STRCY</name>
<accession>A0ABX7TWH2</accession>
<reference evidence="1 2" key="1">
    <citation type="submission" date="2021-03" db="EMBL/GenBank/DDBJ databases">
        <title>Complete genome sequence of Streptomyces cyanogenus S136, producer of anticancer angucycline landomycin A.</title>
        <authorList>
            <person name="Hrab P."/>
            <person name="Ruckert C."/>
            <person name="Busche T."/>
            <person name="Ostash I."/>
            <person name="Kalinowski J."/>
            <person name="Fedorenko V."/>
            <person name="Yushchuk O."/>
            <person name="Ostash B."/>
        </authorList>
    </citation>
    <scope>NUCLEOTIDE SEQUENCE [LARGE SCALE GENOMIC DNA]</scope>
    <source>
        <strain evidence="1 2">S136</strain>
    </source>
</reference>
<proteinExistence type="predicted"/>
<keyword evidence="2" id="KW-1185">Reference proteome</keyword>
<evidence type="ECO:0000313" key="1">
    <source>
        <dbReference type="EMBL" id="QTE01125.1"/>
    </source>
</evidence>
<protein>
    <submittedName>
        <fullName evidence="1">Uncharacterized protein</fullName>
    </submittedName>
</protein>
<gene>
    <name evidence="1" type="ORF">S1361_27580</name>
</gene>
<evidence type="ECO:0000313" key="2">
    <source>
        <dbReference type="Proteomes" id="UP000663908"/>
    </source>
</evidence>
<dbReference type="EMBL" id="CP071839">
    <property type="protein sequence ID" value="QTE01125.1"/>
    <property type="molecule type" value="Genomic_DNA"/>
</dbReference>
<dbReference type="Proteomes" id="UP000663908">
    <property type="component" value="Chromosome"/>
</dbReference>
<organism evidence="1 2">
    <name type="scientific">Streptomyces cyanogenus</name>
    <dbReference type="NCBI Taxonomy" id="80860"/>
    <lineage>
        <taxon>Bacteria</taxon>
        <taxon>Bacillati</taxon>
        <taxon>Actinomycetota</taxon>
        <taxon>Actinomycetes</taxon>
        <taxon>Kitasatosporales</taxon>
        <taxon>Streptomycetaceae</taxon>
        <taxon>Streptomyces</taxon>
    </lineage>
</organism>